<comment type="caution">
    <text evidence="3">The sequence shown here is derived from an EMBL/GenBank/DDBJ whole genome shotgun (WGS) entry which is preliminary data.</text>
</comment>
<feature type="compositionally biased region" description="Basic residues" evidence="1">
    <location>
        <begin position="254"/>
        <end position="263"/>
    </location>
</feature>
<dbReference type="GO" id="GO:0006313">
    <property type="term" value="P:DNA transposition"/>
    <property type="evidence" value="ECO:0007669"/>
    <property type="project" value="InterPro"/>
</dbReference>
<keyword evidence="4" id="KW-1185">Reference proteome</keyword>
<evidence type="ECO:0000313" key="4">
    <source>
        <dbReference type="Proteomes" id="UP000675781"/>
    </source>
</evidence>
<dbReference type="InterPro" id="IPR047650">
    <property type="entry name" value="Transpos_IS110"/>
</dbReference>
<dbReference type="InterPro" id="IPR002525">
    <property type="entry name" value="Transp_IS110-like_N"/>
</dbReference>
<organism evidence="3 4">
    <name type="scientific">Actinospica durhamensis</name>
    <dbReference type="NCBI Taxonomy" id="1508375"/>
    <lineage>
        <taxon>Bacteria</taxon>
        <taxon>Bacillati</taxon>
        <taxon>Actinomycetota</taxon>
        <taxon>Actinomycetes</taxon>
        <taxon>Catenulisporales</taxon>
        <taxon>Actinospicaceae</taxon>
        <taxon>Actinospica</taxon>
    </lineage>
</organism>
<dbReference type="EMBL" id="JAGSOG010000035">
    <property type="protein sequence ID" value="MBR7833628.1"/>
    <property type="molecule type" value="Genomic_DNA"/>
</dbReference>
<evidence type="ECO:0000259" key="2">
    <source>
        <dbReference type="Pfam" id="PF01548"/>
    </source>
</evidence>
<reference evidence="3" key="1">
    <citation type="submission" date="2021-04" db="EMBL/GenBank/DDBJ databases">
        <title>Genome based classification of Actinospica acidithermotolerans sp. nov., an actinobacterium isolated from an Indonesian hot spring.</title>
        <authorList>
            <person name="Kusuma A.B."/>
            <person name="Putra K.E."/>
            <person name="Nafisah S."/>
            <person name="Loh J."/>
            <person name="Nouioui I."/>
            <person name="Goodfellow M."/>
        </authorList>
    </citation>
    <scope>NUCLEOTIDE SEQUENCE</scope>
    <source>
        <strain evidence="3">CSCA 57</strain>
    </source>
</reference>
<protein>
    <submittedName>
        <fullName evidence="3">IS110 family transposase</fullName>
    </submittedName>
</protein>
<sequence length="263" mass="28566">MAAYAGFDIAKEFHWLAVIDERGRLLTGHRVENDPEAIEQAVSELKAIEQAHGRVTVGLDILGGIAGLLTAMLLAEGLRCVHVPGLAVKRARRGTRGGENKSDPRDSKVIAEQVMFREDLREVALPEDAAVEMRVLVSCRTTLVKEAMARIARLRELLLGVHPGLERVTDPTRVSSLVLLAHYVTPAEIRRAGRRRRAPDRAPRPRPTSRPRADAGTGRGGRTRPPAPVPSSSRTPPASTAHACTPSRSSAGHTGRRRARAAR</sequence>
<feature type="region of interest" description="Disordered" evidence="1">
    <location>
        <begin position="190"/>
        <end position="263"/>
    </location>
</feature>
<evidence type="ECO:0000313" key="3">
    <source>
        <dbReference type="EMBL" id="MBR7833628.1"/>
    </source>
</evidence>
<dbReference type="PANTHER" id="PTHR33055:SF3">
    <property type="entry name" value="PUTATIVE TRANSPOSASE FOR IS117-RELATED"/>
    <property type="match status" value="1"/>
</dbReference>
<dbReference type="Pfam" id="PF01548">
    <property type="entry name" value="DEDD_Tnp_IS110"/>
    <property type="match status" value="1"/>
</dbReference>
<dbReference type="AlphaFoldDB" id="A0A941ENH8"/>
<dbReference type="GO" id="GO:0003677">
    <property type="term" value="F:DNA binding"/>
    <property type="evidence" value="ECO:0007669"/>
    <property type="project" value="InterPro"/>
</dbReference>
<feature type="compositionally biased region" description="Low complexity" evidence="1">
    <location>
        <begin position="230"/>
        <end position="241"/>
    </location>
</feature>
<dbReference type="PANTHER" id="PTHR33055">
    <property type="entry name" value="TRANSPOSASE FOR INSERTION SEQUENCE ELEMENT IS1111A"/>
    <property type="match status" value="1"/>
</dbReference>
<accession>A0A941ENH8</accession>
<gene>
    <name evidence="3" type="ORF">KDL01_10155</name>
</gene>
<dbReference type="Proteomes" id="UP000675781">
    <property type="component" value="Unassembled WGS sequence"/>
</dbReference>
<feature type="domain" description="Transposase IS110-like N-terminal" evidence="2">
    <location>
        <begin position="5"/>
        <end position="163"/>
    </location>
</feature>
<proteinExistence type="predicted"/>
<evidence type="ECO:0000256" key="1">
    <source>
        <dbReference type="SAM" id="MobiDB-lite"/>
    </source>
</evidence>
<dbReference type="RefSeq" id="WP_212528147.1">
    <property type="nucleotide sequence ID" value="NZ_JAGSOG010000035.1"/>
</dbReference>
<name>A0A941ENH8_9ACTN</name>
<dbReference type="GO" id="GO:0004803">
    <property type="term" value="F:transposase activity"/>
    <property type="evidence" value="ECO:0007669"/>
    <property type="project" value="InterPro"/>
</dbReference>